<feature type="compositionally biased region" description="Low complexity" evidence="9">
    <location>
        <begin position="323"/>
        <end position="333"/>
    </location>
</feature>
<reference evidence="11 12" key="1">
    <citation type="journal article" date="2017" name="Int. J. Parasitol.">
        <title>The genome of the protozoan parasite Cystoisospora suis and a reverse vaccinology approach to identify vaccine candidates.</title>
        <authorList>
            <person name="Palmieri N."/>
            <person name="Shrestha A."/>
            <person name="Ruttkowski B."/>
            <person name="Beck T."/>
            <person name="Vogl C."/>
            <person name="Tomley F."/>
            <person name="Blake D.P."/>
            <person name="Joachim A."/>
        </authorList>
    </citation>
    <scope>NUCLEOTIDE SEQUENCE [LARGE SCALE GENOMIC DNA]</scope>
    <source>
        <strain evidence="11 12">Wien I</strain>
    </source>
</reference>
<keyword evidence="5" id="KW-0949">S-adenosyl-L-methionine</keyword>
<evidence type="ECO:0000256" key="3">
    <source>
        <dbReference type="ARBA" id="ARBA00022603"/>
    </source>
</evidence>
<evidence type="ECO:0000256" key="9">
    <source>
        <dbReference type="SAM" id="MobiDB-lite"/>
    </source>
</evidence>
<keyword evidence="4 11" id="KW-0808">Transferase</keyword>
<evidence type="ECO:0000259" key="10">
    <source>
        <dbReference type="Pfam" id="PF02676"/>
    </source>
</evidence>
<keyword evidence="12" id="KW-1185">Reference proteome</keyword>
<dbReference type="Pfam" id="PF02676">
    <property type="entry name" value="TYW3"/>
    <property type="match status" value="1"/>
</dbReference>
<feature type="domain" description="tRNA wybutosine-synthesizing protein" evidence="10">
    <location>
        <begin position="428"/>
        <end position="635"/>
    </location>
</feature>
<feature type="region of interest" description="Disordered" evidence="9">
    <location>
        <begin position="487"/>
        <end position="509"/>
    </location>
</feature>
<feature type="compositionally biased region" description="Polar residues" evidence="9">
    <location>
        <begin position="739"/>
        <end position="752"/>
    </location>
</feature>
<evidence type="ECO:0000256" key="4">
    <source>
        <dbReference type="ARBA" id="ARBA00022679"/>
    </source>
</evidence>
<evidence type="ECO:0000313" key="12">
    <source>
        <dbReference type="Proteomes" id="UP000221165"/>
    </source>
</evidence>
<feature type="region of interest" description="Disordered" evidence="9">
    <location>
        <begin position="647"/>
        <end position="678"/>
    </location>
</feature>
<feature type="region of interest" description="Disordered" evidence="9">
    <location>
        <begin position="694"/>
        <end position="771"/>
    </location>
</feature>
<dbReference type="InterPro" id="IPR003827">
    <property type="entry name" value="tRNA_yW-synthesising"/>
</dbReference>
<organism evidence="11 12">
    <name type="scientific">Cystoisospora suis</name>
    <dbReference type="NCBI Taxonomy" id="483139"/>
    <lineage>
        <taxon>Eukaryota</taxon>
        <taxon>Sar</taxon>
        <taxon>Alveolata</taxon>
        <taxon>Apicomplexa</taxon>
        <taxon>Conoidasida</taxon>
        <taxon>Coccidia</taxon>
        <taxon>Eucoccidiorida</taxon>
        <taxon>Eimeriorina</taxon>
        <taxon>Sarcocystidae</taxon>
        <taxon>Cystoisospora</taxon>
    </lineage>
</organism>
<dbReference type="EMBL" id="MIGC01000283">
    <property type="protein sequence ID" value="PHJ25432.1"/>
    <property type="molecule type" value="Genomic_DNA"/>
</dbReference>
<evidence type="ECO:0000313" key="11">
    <source>
        <dbReference type="EMBL" id="PHJ25432.1"/>
    </source>
</evidence>
<evidence type="ECO:0000256" key="6">
    <source>
        <dbReference type="ARBA" id="ARBA00022694"/>
    </source>
</evidence>
<dbReference type="PANTHER" id="PTHR48418">
    <property type="entry name" value="TRNA WYBUTOSINE-SYNTHESIZING PROTEIN 3"/>
    <property type="match status" value="1"/>
</dbReference>
<comment type="caution">
    <text evidence="11">The sequence shown here is derived from an EMBL/GenBank/DDBJ whole genome shotgun (WGS) entry which is preliminary data.</text>
</comment>
<comment type="catalytic activity">
    <reaction evidence="8">
        <text>4-demethyl-7-[(3S)-3-amino-3-carboxypropyl]wyosine(37) in tRNA(Phe) + S-adenosyl-L-methionine = 7-[(3S)-3-amino-3-carboxypropyl]wyosine(37) in tRNA(Phe) + S-adenosyl-L-homocysteine + H(+)</text>
        <dbReference type="Rhea" id="RHEA:36635"/>
        <dbReference type="Rhea" id="RHEA-COMP:10378"/>
        <dbReference type="Rhea" id="RHEA-COMP:10379"/>
        <dbReference type="ChEBI" id="CHEBI:15378"/>
        <dbReference type="ChEBI" id="CHEBI:57856"/>
        <dbReference type="ChEBI" id="CHEBI:59789"/>
        <dbReference type="ChEBI" id="CHEBI:73543"/>
        <dbReference type="ChEBI" id="CHEBI:73550"/>
        <dbReference type="EC" id="2.1.1.282"/>
    </reaction>
</comment>
<feature type="compositionally biased region" description="Basic and acidic residues" evidence="9">
    <location>
        <begin position="555"/>
        <end position="565"/>
    </location>
</feature>
<dbReference type="PANTHER" id="PTHR48418:SF1">
    <property type="entry name" value="TRNA WYBUTOSINE-SYNTHESIZING PROTEIN 3"/>
    <property type="match status" value="1"/>
</dbReference>
<sequence length="924" mass="99332">MLSPKCFIMRLWGPAAFLFSRRSFTRWLVPHPPLKSSVDFPLDRRLCKTSLLANLQSMTRPNPRWGHLCHHPPNNTHKAGRQSPTARAPRRPRIPGCGHFLFQNRVPASARLGCSEGQTLSSEGQSTEGRRGCCSRPDAQAKIYSFCSVGSSSALHSHRHSRSCDIPVHGKVVDSEALGGGKTTPLHSGEVKPRMTENAIYAKLSKGKEELVKETAETALPPSIDTSSSSNGSPVCFSESTSFDFLRPSAVDSLSVTWYHPFSSPLFPLRPLFSCSLYSFSPLFHFAQKTYPWTPRLAAPASQFSFSSSPAVSPFCQSSPSSIPSPSLASPSSPLEPPAFDKSKLKQPLSRTAFDERKIAALTPIYFSDQTDTPVHPVAEDSSPPASSMSPPLSFRGPRSRSLRRLSSGKNPGVAGSEEIRPVVEGPRDRSRKGSVDKEILPLLNQLNALENFYTSSSCSGRVLLLGIPKEDCITVTPSCSPTLPLNTAQSPVTQSLPSADESGSSNGLALASSLSSTASASSSATPPSSAASLSCSVSSQSRSSTARIEAFTQEDLKNGSDKREGRRRQKHSKIFLLNHHEEVNAELLLQAIRECPLCCEEIWLKVEAPILHVCCRTLQDALSLVKVAKPYAHRAVLLHVSSSSSSADALDTEAEGDPSSTRKDPRTGDPVSQLASLKSQAVLSRQRKVLQSTVDSPVVSPAGGCGSPAARKPEHLCSTADDLGGSTATGNGEEKTESVSVRNQSGASYSGSEKCIKQNAKKTGSGRKRNSERYVVELTGSVQLAMPVLLNGDCWIVPLPAATKDRTQLPHGRGNGSTTQSLCLEAAPTDDADGEDTCRGENHGGEVAVERTDVALKVRDMAGGLLRDDTSKGAAELRKRWECLAQLCNEGLHESRKKFMGLTTDLEKLAETAAYVPSNEQIR</sequence>
<dbReference type="Proteomes" id="UP000221165">
    <property type="component" value="Unassembled WGS sequence"/>
</dbReference>
<keyword evidence="6" id="KW-0819">tRNA processing</keyword>
<feature type="compositionally biased region" description="Low complexity" evidence="9">
    <location>
        <begin position="382"/>
        <end position="397"/>
    </location>
</feature>
<dbReference type="Gene3D" id="3.30.1960.10">
    <property type="entry name" value="tRNA wybutosine-synthesizing-like"/>
    <property type="match status" value="2"/>
</dbReference>
<feature type="region of interest" description="Disordered" evidence="9">
    <location>
        <begin position="323"/>
        <end position="347"/>
    </location>
</feature>
<evidence type="ECO:0000256" key="5">
    <source>
        <dbReference type="ARBA" id="ARBA00022691"/>
    </source>
</evidence>
<protein>
    <recommendedName>
        <fullName evidence="2">tRNA(Phe) 7-[(3-amino-3-carboxypropyl)-4-demethylwyosine(37)-N(4)]-methyltransferase</fullName>
        <ecNumber evidence="2">2.1.1.282</ecNumber>
    </recommendedName>
    <alternativeName>
        <fullName evidence="7">tRNA(Phe) 7-((3-amino-3-carboxypropyl)-4-demethylwyosine(37)-N(4))-methyltransferase</fullName>
    </alternativeName>
</protein>
<dbReference type="GO" id="GO:0008033">
    <property type="term" value="P:tRNA processing"/>
    <property type="evidence" value="ECO:0007669"/>
    <property type="project" value="UniProtKB-KW"/>
</dbReference>
<evidence type="ECO:0000256" key="2">
    <source>
        <dbReference type="ARBA" id="ARBA00012750"/>
    </source>
</evidence>
<dbReference type="EC" id="2.1.1.282" evidence="2"/>
<dbReference type="GeneID" id="94424165"/>
<feature type="compositionally biased region" description="Basic and acidic residues" evidence="9">
    <location>
        <begin position="418"/>
        <end position="434"/>
    </location>
</feature>
<feature type="region of interest" description="Disordered" evidence="9">
    <location>
        <begin position="372"/>
        <end position="434"/>
    </location>
</feature>
<feature type="compositionally biased region" description="Polar residues" evidence="9">
    <location>
        <begin position="487"/>
        <end position="498"/>
    </location>
</feature>
<dbReference type="OrthoDB" id="263283at2759"/>
<feature type="region of interest" description="Disordered" evidence="9">
    <location>
        <begin position="63"/>
        <end position="92"/>
    </location>
</feature>
<dbReference type="AlphaFoldDB" id="A0A2C6LF49"/>
<evidence type="ECO:0000256" key="7">
    <source>
        <dbReference type="ARBA" id="ARBA00030554"/>
    </source>
</evidence>
<accession>A0A2C6LF49</accession>
<dbReference type="VEuPathDB" id="ToxoDB:CSUI_000723"/>
<dbReference type="RefSeq" id="XP_067927079.1">
    <property type="nucleotide sequence ID" value="XM_068060954.1"/>
</dbReference>
<feature type="region of interest" description="Disordered" evidence="9">
    <location>
        <begin position="547"/>
        <end position="569"/>
    </location>
</feature>
<dbReference type="SUPFAM" id="SSF111278">
    <property type="entry name" value="SSo0622-like"/>
    <property type="match status" value="1"/>
</dbReference>
<dbReference type="InterPro" id="IPR036602">
    <property type="entry name" value="tRNA_yW-synthesising-like_sf"/>
</dbReference>
<keyword evidence="3 11" id="KW-0489">Methyltransferase</keyword>
<proteinExistence type="inferred from homology"/>
<dbReference type="GO" id="GO:0008168">
    <property type="term" value="F:methyltransferase activity"/>
    <property type="evidence" value="ECO:0007669"/>
    <property type="project" value="UniProtKB-KW"/>
</dbReference>
<gene>
    <name evidence="11" type="ORF">CSUI_000723</name>
</gene>
<evidence type="ECO:0000256" key="1">
    <source>
        <dbReference type="ARBA" id="ARBA00008569"/>
    </source>
</evidence>
<evidence type="ECO:0000256" key="8">
    <source>
        <dbReference type="ARBA" id="ARBA00049202"/>
    </source>
</evidence>
<dbReference type="GO" id="GO:0032259">
    <property type="term" value="P:methylation"/>
    <property type="evidence" value="ECO:0007669"/>
    <property type="project" value="UniProtKB-KW"/>
</dbReference>
<name>A0A2C6LF49_9APIC</name>
<comment type="similarity">
    <text evidence="1">Belongs to the TYW3 family.</text>
</comment>